<dbReference type="CDD" id="cd01763">
    <property type="entry name" value="Ubl_SUMO_like"/>
    <property type="match status" value="1"/>
</dbReference>
<evidence type="ECO:0000313" key="1">
    <source>
        <dbReference type="EMBL" id="KAK3047261.1"/>
    </source>
</evidence>
<evidence type="ECO:0000313" key="2">
    <source>
        <dbReference type="Proteomes" id="UP001271007"/>
    </source>
</evidence>
<dbReference type="AlphaFoldDB" id="A0AAJ0G4J5"/>
<dbReference type="SUPFAM" id="SSF54236">
    <property type="entry name" value="Ubiquitin-like"/>
    <property type="match status" value="1"/>
</dbReference>
<comment type="caution">
    <text evidence="1">The sequence shown here is derived from an EMBL/GenBank/DDBJ whole genome shotgun (WGS) entry which is preliminary data.</text>
</comment>
<keyword evidence="2" id="KW-1185">Reference proteome</keyword>
<dbReference type="Proteomes" id="UP001271007">
    <property type="component" value="Unassembled WGS sequence"/>
</dbReference>
<protein>
    <recommendedName>
        <fullName evidence="3">Ubiquitin-like domain-containing protein</fullName>
    </recommendedName>
</protein>
<dbReference type="EMBL" id="JAWDJX010000065">
    <property type="protein sequence ID" value="KAK3047261.1"/>
    <property type="molecule type" value="Genomic_DNA"/>
</dbReference>
<dbReference type="Gene3D" id="3.10.20.90">
    <property type="entry name" value="Phosphatidylinositol 3-kinase Catalytic Subunit, Chain A, domain 1"/>
    <property type="match status" value="1"/>
</dbReference>
<evidence type="ECO:0008006" key="3">
    <source>
        <dbReference type="Google" id="ProtNLM"/>
    </source>
</evidence>
<organism evidence="1 2">
    <name type="scientific">Extremus antarcticus</name>
    <dbReference type="NCBI Taxonomy" id="702011"/>
    <lineage>
        <taxon>Eukaryota</taxon>
        <taxon>Fungi</taxon>
        <taxon>Dikarya</taxon>
        <taxon>Ascomycota</taxon>
        <taxon>Pezizomycotina</taxon>
        <taxon>Dothideomycetes</taxon>
        <taxon>Dothideomycetidae</taxon>
        <taxon>Mycosphaerellales</taxon>
        <taxon>Extremaceae</taxon>
        <taxon>Extremus</taxon>
    </lineage>
</organism>
<reference evidence="1" key="1">
    <citation type="submission" date="2023-04" db="EMBL/GenBank/DDBJ databases">
        <title>Black Yeasts Isolated from many extreme environments.</title>
        <authorList>
            <person name="Coleine C."/>
            <person name="Stajich J.E."/>
            <person name="Selbmann L."/>
        </authorList>
    </citation>
    <scope>NUCLEOTIDE SEQUENCE</scope>
    <source>
        <strain evidence="1">CCFEE 5312</strain>
    </source>
</reference>
<dbReference type="InterPro" id="IPR029071">
    <property type="entry name" value="Ubiquitin-like_domsf"/>
</dbReference>
<accession>A0AAJ0G4J5</accession>
<sequence length="159" mass="17067">MSFKITTDMPSGTGYTSITVEISLTPAAPSQAHLINSDQTDKQAAVQRKVLAVMPKIVSEVQDAVVQPKRTGAPLVIHACGYINIQVFIKGGSDCVPFLVHSNCQIETVLEFYGANMDIPDFSLDSYTPTLDGEAVNMTKTLAALGMEDGDRLFLVKSG</sequence>
<gene>
    <name evidence="1" type="ORF">LTR09_011361</name>
</gene>
<name>A0AAJ0G4J5_9PEZI</name>
<proteinExistence type="predicted"/>